<comment type="caution">
    <text evidence="4">The sequence shown here is derived from an EMBL/GenBank/DDBJ whole genome shotgun (WGS) entry which is preliminary data.</text>
</comment>
<sequence length="627" mass="70071">MLIAPLPANEAARLRLLKHLELLDTPPEESFDRITRLLAGMLQVPIALVSLIDENRQWFKSRIGTDVCETPRDIAFCAHALHEADMLVIEDAHADTRFADNPLVVGPPFIRFYAGVPLRSHDGLVLGTLCAIDTQPRKLAPNAAAALRDLARTLEREIAQREAAMDTRLVQEQDRRTLALSEARFSTVFQRSPTGKALVDLQGRFIDVNPKLCEITGYAAEELLQKTFAEITHPDDLEQDLRLLAELMVDRRQSFSMEKRYLRRDGSWIWVQISVSLVRDEEGTPVHLIAVIQDIADRKRDEALQHDYQAELEHRVRERTAALAASREMLQTITDNLPVLIAHVNRELRYTFNNDMYRQVFGVDTSELTGKPLASVLRPELYQQLLPYFRRALAGERVTCDNVRYSLAQPRVWSGTYVPDVRDGEVVGFYVMSQDVTERKRAEKLMHDKAMLDPLTGLPNRRALHEKMEQSFSAASASGASGASGDSGAGLALFFMDLDGFKGVNDSHGHETGDALLRQVAQRIRQVVRQQDFVSRLAGDEFVVVAEHIPVAACERVAESIRAALARPFVLDDCTVCIGTSIGIALRPPERQTGTAQLLSEADAAMYEAKRRGRNGYCFAPTSPPAS</sequence>
<dbReference type="InterPro" id="IPR013656">
    <property type="entry name" value="PAS_4"/>
</dbReference>
<dbReference type="InterPro" id="IPR052155">
    <property type="entry name" value="Biofilm_reg_signaling"/>
</dbReference>
<dbReference type="Pfam" id="PF08448">
    <property type="entry name" value="PAS_4"/>
    <property type="match status" value="1"/>
</dbReference>
<evidence type="ECO:0000313" key="5">
    <source>
        <dbReference type="Proteomes" id="UP000622890"/>
    </source>
</evidence>
<dbReference type="CDD" id="cd01949">
    <property type="entry name" value="GGDEF"/>
    <property type="match status" value="1"/>
</dbReference>
<evidence type="ECO:0000259" key="3">
    <source>
        <dbReference type="PROSITE" id="PS50887"/>
    </source>
</evidence>
<dbReference type="PROSITE" id="PS50887">
    <property type="entry name" value="GGDEF"/>
    <property type="match status" value="1"/>
</dbReference>
<dbReference type="InterPro" id="IPR029787">
    <property type="entry name" value="Nucleotide_cyclase"/>
</dbReference>
<dbReference type="SMART" id="SM00086">
    <property type="entry name" value="PAC"/>
    <property type="match status" value="1"/>
</dbReference>
<dbReference type="SMART" id="SM00091">
    <property type="entry name" value="PAS"/>
    <property type="match status" value="2"/>
</dbReference>
<dbReference type="InterPro" id="IPR043128">
    <property type="entry name" value="Rev_trsase/Diguanyl_cyclase"/>
</dbReference>
<dbReference type="SUPFAM" id="SSF55785">
    <property type="entry name" value="PYP-like sensor domain (PAS domain)"/>
    <property type="match status" value="2"/>
</dbReference>
<name>A0A934STC6_9BURK</name>
<evidence type="ECO:0000259" key="1">
    <source>
        <dbReference type="PROSITE" id="PS50112"/>
    </source>
</evidence>
<dbReference type="PROSITE" id="PS50113">
    <property type="entry name" value="PAC"/>
    <property type="match status" value="1"/>
</dbReference>
<dbReference type="InterPro" id="IPR035965">
    <property type="entry name" value="PAS-like_dom_sf"/>
</dbReference>
<dbReference type="SMART" id="SM00267">
    <property type="entry name" value="GGDEF"/>
    <property type="match status" value="1"/>
</dbReference>
<accession>A0A934STC6</accession>
<dbReference type="SUPFAM" id="SSF55781">
    <property type="entry name" value="GAF domain-like"/>
    <property type="match status" value="1"/>
</dbReference>
<reference evidence="4" key="1">
    <citation type="submission" date="2021-01" db="EMBL/GenBank/DDBJ databases">
        <title>Genome sequence of strain Noviherbaspirillum sp. DKR-6.</title>
        <authorList>
            <person name="Chaudhary D.K."/>
        </authorList>
    </citation>
    <scope>NUCLEOTIDE SEQUENCE</scope>
    <source>
        <strain evidence="4">DKR-6</strain>
    </source>
</reference>
<dbReference type="InterPro" id="IPR000014">
    <property type="entry name" value="PAS"/>
</dbReference>
<dbReference type="InterPro" id="IPR003018">
    <property type="entry name" value="GAF"/>
</dbReference>
<evidence type="ECO:0000313" key="4">
    <source>
        <dbReference type="EMBL" id="MBK4734841.1"/>
    </source>
</evidence>
<dbReference type="SUPFAM" id="SSF55073">
    <property type="entry name" value="Nucleotide cyclase"/>
    <property type="match status" value="1"/>
</dbReference>
<dbReference type="RefSeq" id="WP_200591615.1">
    <property type="nucleotide sequence ID" value="NZ_JAEPBG010000003.1"/>
</dbReference>
<evidence type="ECO:0000259" key="2">
    <source>
        <dbReference type="PROSITE" id="PS50113"/>
    </source>
</evidence>
<dbReference type="Pfam" id="PF08447">
    <property type="entry name" value="PAS_3"/>
    <property type="match status" value="1"/>
</dbReference>
<organism evidence="4 5">
    <name type="scientific">Noviherbaspirillum pedocola</name>
    <dbReference type="NCBI Taxonomy" id="2801341"/>
    <lineage>
        <taxon>Bacteria</taxon>
        <taxon>Pseudomonadati</taxon>
        <taxon>Pseudomonadota</taxon>
        <taxon>Betaproteobacteria</taxon>
        <taxon>Burkholderiales</taxon>
        <taxon>Oxalobacteraceae</taxon>
        <taxon>Noviherbaspirillum</taxon>
    </lineage>
</organism>
<feature type="domain" description="PAS" evidence="1">
    <location>
        <begin position="326"/>
        <end position="396"/>
    </location>
</feature>
<dbReference type="InterPro" id="IPR013655">
    <property type="entry name" value="PAS_fold_3"/>
</dbReference>
<dbReference type="AlphaFoldDB" id="A0A934STC6"/>
<protein>
    <submittedName>
        <fullName evidence="4">PAS domain S-box protein</fullName>
    </submittedName>
</protein>
<dbReference type="Gene3D" id="3.30.450.20">
    <property type="entry name" value="PAS domain"/>
    <property type="match status" value="2"/>
</dbReference>
<dbReference type="InterPro" id="IPR000160">
    <property type="entry name" value="GGDEF_dom"/>
</dbReference>
<dbReference type="PANTHER" id="PTHR44757:SF2">
    <property type="entry name" value="BIOFILM ARCHITECTURE MAINTENANCE PROTEIN MBAA"/>
    <property type="match status" value="1"/>
</dbReference>
<dbReference type="NCBIfam" id="TIGR00229">
    <property type="entry name" value="sensory_box"/>
    <property type="match status" value="2"/>
</dbReference>
<dbReference type="Gene3D" id="3.30.70.270">
    <property type="match status" value="1"/>
</dbReference>
<dbReference type="InterPro" id="IPR001610">
    <property type="entry name" value="PAC"/>
</dbReference>
<dbReference type="Pfam" id="PF01590">
    <property type="entry name" value="GAF"/>
    <property type="match status" value="1"/>
</dbReference>
<dbReference type="NCBIfam" id="TIGR00254">
    <property type="entry name" value="GGDEF"/>
    <property type="match status" value="1"/>
</dbReference>
<dbReference type="SMART" id="SM00065">
    <property type="entry name" value="GAF"/>
    <property type="match status" value="1"/>
</dbReference>
<dbReference type="InterPro" id="IPR000700">
    <property type="entry name" value="PAS-assoc_C"/>
</dbReference>
<dbReference type="Pfam" id="PF00990">
    <property type="entry name" value="GGDEF"/>
    <property type="match status" value="1"/>
</dbReference>
<dbReference type="PROSITE" id="PS50112">
    <property type="entry name" value="PAS"/>
    <property type="match status" value="2"/>
</dbReference>
<dbReference type="Gene3D" id="3.30.450.40">
    <property type="match status" value="1"/>
</dbReference>
<proteinExistence type="predicted"/>
<feature type="domain" description="PAS" evidence="1">
    <location>
        <begin position="181"/>
        <end position="251"/>
    </location>
</feature>
<feature type="domain" description="PAC" evidence="2">
    <location>
        <begin position="255"/>
        <end position="307"/>
    </location>
</feature>
<dbReference type="EMBL" id="JAEPBG010000003">
    <property type="protein sequence ID" value="MBK4734841.1"/>
    <property type="molecule type" value="Genomic_DNA"/>
</dbReference>
<dbReference type="GO" id="GO:0003824">
    <property type="term" value="F:catalytic activity"/>
    <property type="evidence" value="ECO:0007669"/>
    <property type="project" value="UniProtKB-ARBA"/>
</dbReference>
<dbReference type="Proteomes" id="UP000622890">
    <property type="component" value="Unassembled WGS sequence"/>
</dbReference>
<dbReference type="CDD" id="cd00130">
    <property type="entry name" value="PAS"/>
    <property type="match status" value="2"/>
</dbReference>
<dbReference type="PANTHER" id="PTHR44757">
    <property type="entry name" value="DIGUANYLATE CYCLASE DGCP"/>
    <property type="match status" value="1"/>
</dbReference>
<keyword evidence="5" id="KW-1185">Reference proteome</keyword>
<dbReference type="FunFam" id="3.30.70.270:FF:000001">
    <property type="entry name" value="Diguanylate cyclase domain protein"/>
    <property type="match status" value="1"/>
</dbReference>
<dbReference type="InterPro" id="IPR029016">
    <property type="entry name" value="GAF-like_dom_sf"/>
</dbReference>
<feature type="domain" description="GGDEF" evidence="3">
    <location>
        <begin position="489"/>
        <end position="622"/>
    </location>
</feature>
<gene>
    <name evidence="4" type="ORF">JJB74_09515</name>
</gene>